<evidence type="ECO:0000313" key="2">
    <source>
        <dbReference type="Proteomes" id="UP000199137"/>
    </source>
</evidence>
<dbReference type="OrthoDB" id="4556358at2"/>
<dbReference type="Proteomes" id="UP000199137">
    <property type="component" value="Unassembled WGS sequence"/>
</dbReference>
<reference evidence="1 2" key="1">
    <citation type="submission" date="2016-10" db="EMBL/GenBank/DDBJ databases">
        <authorList>
            <person name="de Groot N.N."/>
        </authorList>
    </citation>
    <scope>NUCLEOTIDE SEQUENCE [LARGE SCALE GENOMIC DNA]</scope>
    <source>
        <strain evidence="1 2">DSM 44637</strain>
    </source>
</reference>
<dbReference type="EMBL" id="FOWC01000002">
    <property type="protein sequence ID" value="SFO68826.1"/>
    <property type="molecule type" value="Genomic_DNA"/>
</dbReference>
<evidence type="ECO:0008006" key="3">
    <source>
        <dbReference type="Google" id="ProtNLM"/>
    </source>
</evidence>
<accession>A0A1I5J8V6</accession>
<gene>
    <name evidence="1" type="ORF">SAMN05421854_102985</name>
</gene>
<dbReference type="STRING" id="112413.SAMN05421854_102985"/>
<dbReference type="RefSeq" id="WP_093573316.1">
    <property type="nucleotide sequence ID" value="NZ_FOWC01000002.1"/>
</dbReference>
<dbReference type="AlphaFoldDB" id="A0A1I5J8V6"/>
<name>A0A1I5J8V6_9PSEU</name>
<protein>
    <recommendedName>
        <fullName evidence="3">SMI1/KNR4 family protein</fullName>
    </recommendedName>
</protein>
<sequence>MTASPGDGAELVRAIFAGAVEAGLRAESVRGASDAEIDAMAEDQRARAVPAAAREVLRLIGTTHGLWLPGSSLGVDAVRGEAKNHAAATANAQNAELSDVDGALVLAAHGGYTYHVVDGAEADQDDPQVWLLTEDEPARVAWPSVSAWFKAITPDVERYRERLEIMRETGSDFLPPWAQDLVVGG</sequence>
<proteinExistence type="predicted"/>
<evidence type="ECO:0000313" key="1">
    <source>
        <dbReference type="EMBL" id="SFO68826.1"/>
    </source>
</evidence>
<organism evidence="1 2">
    <name type="scientific">Amycolatopsis rubida</name>
    <dbReference type="NCBI Taxonomy" id="112413"/>
    <lineage>
        <taxon>Bacteria</taxon>
        <taxon>Bacillati</taxon>
        <taxon>Actinomycetota</taxon>
        <taxon>Actinomycetes</taxon>
        <taxon>Pseudonocardiales</taxon>
        <taxon>Pseudonocardiaceae</taxon>
        <taxon>Amycolatopsis</taxon>
    </lineage>
</organism>